<dbReference type="EnsemblMetazoa" id="ASIC002660-RA">
    <property type="protein sequence ID" value="ASIC002660-PA"/>
    <property type="gene ID" value="ASIC002660"/>
</dbReference>
<proteinExistence type="predicted"/>
<gene>
    <name evidence="1" type="ORF">ZHAS_00002660</name>
</gene>
<dbReference type="AlphaFoldDB" id="A0A084VCR3"/>
<reference evidence="1 3" key="1">
    <citation type="journal article" date="2014" name="BMC Genomics">
        <title>Genome sequence of Anopheles sinensis provides insight into genetics basis of mosquito competence for malaria parasites.</title>
        <authorList>
            <person name="Zhou D."/>
            <person name="Zhang D."/>
            <person name="Ding G."/>
            <person name="Shi L."/>
            <person name="Hou Q."/>
            <person name="Ye Y."/>
            <person name="Xu Y."/>
            <person name="Zhou H."/>
            <person name="Xiong C."/>
            <person name="Li S."/>
            <person name="Yu J."/>
            <person name="Hong S."/>
            <person name="Yu X."/>
            <person name="Zou P."/>
            <person name="Chen C."/>
            <person name="Chang X."/>
            <person name="Wang W."/>
            <person name="Lv Y."/>
            <person name="Sun Y."/>
            <person name="Ma L."/>
            <person name="Shen B."/>
            <person name="Zhu C."/>
        </authorList>
    </citation>
    <scope>NUCLEOTIDE SEQUENCE [LARGE SCALE GENOMIC DNA]</scope>
</reference>
<evidence type="ECO:0000313" key="3">
    <source>
        <dbReference type="Proteomes" id="UP000030765"/>
    </source>
</evidence>
<dbReference type="Proteomes" id="UP000030765">
    <property type="component" value="Unassembled WGS sequence"/>
</dbReference>
<sequence>MGATVQLQPPNGTEKLVLINKDVIMLEKELSGKNVYGWQRVERGEYGIGTGSAHHTLSKNRGKITYGPARDTGSAEGSFQRKPFVSLLSSHQTRRIMS</sequence>
<dbReference type="VEuPathDB" id="VectorBase:ASIC002660"/>
<name>A0A084VCR3_ANOSI</name>
<dbReference type="EMBL" id="KE524620">
    <property type="protein sequence ID" value="KFB35757.1"/>
    <property type="molecule type" value="Genomic_DNA"/>
</dbReference>
<evidence type="ECO:0000313" key="1">
    <source>
        <dbReference type="EMBL" id="KFB35757.1"/>
    </source>
</evidence>
<reference evidence="2" key="2">
    <citation type="submission" date="2020-05" db="UniProtKB">
        <authorList>
            <consortium name="EnsemblMetazoa"/>
        </authorList>
    </citation>
    <scope>IDENTIFICATION</scope>
</reference>
<dbReference type="EMBL" id="ATLV01010842">
    <property type="status" value="NOT_ANNOTATED_CDS"/>
    <property type="molecule type" value="Genomic_DNA"/>
</dbReference>
<accession>A0A084VCR3</accession>
<evidence type="ECO:0000313" key="2">
    <source>
        <dbReference type="EnsemblMetazoa" id="ASIC002660-PA"/>
    </source>
</evidence>
<organism evidence="1">
    <name type="scientific">Anopheles sinensis</name>
    <name type="common">Mosquito</name>
    <dbReference type="NCBI Taxonomy" id="74873"/>
    <lineage>
        <taxon>Eukaryota</taxon>
        <taxon>Metazoa</taxon>
        <taxon>Ecdysozoa</taxon>
        <taxon>Arthropoda</taxon>
        <taxon>Hexapoda</taxon>
        <taxon>Insecta</taxon>
        <taxon>Pterygota</taxon>
        <taxon>Neoptera</taxon>
        <taxon>Endopterygota</taxon>
        <taxon>Diptera</taxon>
        <taxon>Nematocera</taxon>
        <taxon>Culicoidea</taxon>
        <taxon>Culicidae</taxon>
        <taxon>Anophelinae</taxon>
        <taxon>Anopheles</taxon>
    </lineage>
</organism>
<keyword evidence="3" id="KW-1185">Reference proteome</keyword>
<protein>
    <submittedName>
        <fullName evidence="1 2">Bromodomain adjacent to zinc finger domain protein 1A isoform 1</fullName>
    </submittedName>
</protein>